<dbReference type="InterPro" id="IPR002110">
    <property type="entry name" value="Ankyrin_rpt"/>
</dbReference>
<evidence type="ECO:0000313" key="11">
    <source>
        <dbReference type="EMBL" id="GIY19322.1"/>
    </source>
</evidence>
<dbReference type="GO" id="GO:0044231">
    <property type="term" value="C:host cell presynaptic membrane"/>
    <property type="evidence" value="ECO:0007669"/>
    <property type="project" value="UniProtKB-KW"/>
</dbReference>
<dbReference type="PROSITE" id="PS50088">
    <property type="entry name" value="ANK_REPEAT"/>
    <property type="match status" value="1"/>
</dbReference>
<evidence type="ECO:0000256" key="7">
    <source>
        <dbReference type="ARBA" id="ARBA00022699"/>
    </source>
</evidence>
<name>A0AAV4RFU9_9ARAC</name>
<sequence length="283" mass="31933">MNCERRNEELLREACALGDEDGIRKLLEAGIDVNSQHSINGWTGLHWAAKRGHSSIVRLLLSHGADPSLISVYGESAFAVAKNEEIHNILSGSTEYSSEYQVKSPLPITPNYLANPTLAPKIEKKEIIGIGSEVSFSNNFPDNDSKQKLEEEIVLKIRIAESLDPDFIEIEVPLKDLTYENVCRICCEELEVSPKHVLKLRKLPNTIIRKDKDVLRFQNFQELELVLKLSNDRIINNKTLNTHVKETVDHDLNIYANNNDNSSTSSSPFVKKSNYCKNGTILY</sequence>
<dbReference type="AlphaFoldDB" id="A0AAV4RFU9"/>
<keyword evidence="10" id="KW-0040">ANK repeat</keyword>
<dbReference type="Pfam" id="PF12796">
    <property type="entry name" value="Ank_2"/>
    <property type="match status" value="1"/>
</dbReference>
<dbReference type="SUPFAM" id="SSF48403">
    <property type="entry name" value="Ankyrin repeat"/>
    <property type="match status" value="1"/>
</dbReference>
<dbReference type="InterPro" id="IPR039195">
    <property type="entry name" value="ANKRD40"/>
</dbReference>
<keyword evidence="9" id="KW-0472">Membrane</keyword>
<gene>
    <name evidence="11" type="primary">Ankrd40</name>
    <name evidence="11" type="ORF">CDAR_414211</name>
</gene>
<dbReference type="PROSITE" id="PS50297">
    <property type="entry name" value="ANK_REP_REGION"/>
    <property type="match status" value="1"/>
</dbReference>
<keyword evidence="3" id="KW-0268">Exocytosis</keyword>
<evidence type="ECO:0000256" key="6">
    <source>
        <dbReference type="ARBA" id="ARBA00022656"/>
    </source>
</evidence>
<keyword evidence="6" id="KW-0800">Toxin</keyword>
<accession>A0AAV4RFU9</accession>
<proteinExistence type="predicted"/>
<protein>
    <submittedName>
        <fullName evidence="11">Ankyrin repeat domain-containing protein 40</fullName>
    </submittedName>
</protein>
<dbReference type="PANTHER" id="PTHR24192:SF3">
    <property type="entry name" value="ANKYRIN REPEAT DOMAIN 40"/>
    <property type="match status" value="1"/>
</dbReference>
<dbReference type="EMBL" id="BPLQ01006032">
    <property type="protein sequence ID" value="GIY19322.1"/>
    <property type="molecule type" value="Genomic_DNA"/>
</dbReference>
<evidence type="ECO:0000256" key="10">
    <source>
        <dbReference type="PROSITE-ProRule" id="PRU00023"/>
    </source>
</evidence>
<keyword evidence="4" id="KW-0964">Secreted</keyword>
<comment type="caution">
    <text evidence="11">The sequence shown here is derived from an EMBL/GenBank/DDBJ whole genome shotgun (WGS) entry which is preliminary data.</text>
</comment>
<evidence type="ECO:0000256" key="8">
    <source>
        <dbReference type="ARBA" id="ARBA00023028"/>
    </source>
</evidence>
<keyword evidence="8" id="KW-0638">Presynaptic neurotoxin</keyword>
<dbReference type="Gene3D" id="1.25.40.20">
    <property type="entry name" value="Ankyrin repeat-containing domain"/>
    <property type="match status" value="1"/>
</dbReference>
<keyword evidence="7" id="KW-0528">Neurotoxin</keyword>
<evidence type="ECO:0000313" key="12">
    <source>
        <dbReference type="Proteomes" id="UP001054837"/>
    </source>
</evidence>
<keyword evidence="12" id="KW-1185">Reference proteome</keyword>
<evidence type="ECO:0000256" key="3">
    <source>
        <dbReference type="ARBA" id="ARBA00022483"/>
    </source>
</evidence>
<dbReference type="GO" id="GO:0090729">
    <property type="term" value="F:toxin activity"/>
    <property type="evidence" value="ECO:0007669"/>
    <property type="project" value="UniProtKB-KW"/>
</dbReference>
<dbReference type="GO" id="GO:0006887">
    <property type="term" value="P:exocytosis"/>
    <property type="evidence" value="ECO:0007669"/>
    <property type="project" value="UniProtKB-KW"/>
</dbReference>
<feature type="repeat" description="ANK" evidence="10">
    <location>
        <begin position="40"/>
        <end position="72"/>
    </location>
</feature>
<dbReference type="GO" id="GO:0005576">
    <property type="term" value="C:extracellular region"/>
    <property type="evidence" value="ECO:0007669"/>
    <property type="project" value="UniProtKB-SubCell"/>
</dbReference>
<keyword evidence="5" id="KW-1052">Target cell membrane</keyword>
<dbReference type="GO" id="GO:0044218">
    <property type="term" value="C:other organism cell membrane"/>
    <property type="evidence" value="ECO:0007669"/>
    <property type="project" value="UniProtKB-KW"/>
</dbReference>
<evidence type="ECO:0000256" key="9">
    <source>
        <dbReference type="ARBA" id="ARBA00023298"/>
    </source>
</evidence>
<evidence type="ECO:0000256" key="4">
    <source>
        <dbReference type="ARBA" id="ARBA00022525"/>
    </source>
</evidence>
<keyword evidence="9" id="KW-1053">Target membrane</keyword>
<evidence type="ECO:0000256" key="1">
    <source>
        <dbReference type="ARBA" id="ARBA00004175"/>
    </source>
</evidence>
<comment type="subcellular location">
    <subcellularLocation>
        <location evidence="2">Secreted</location>
    </subcellularLocation>
    <subcellularLocation>
        <location evidence="1">Target cell membrane</location>
    </subcellularLocation>
</comment>
<dbReference type="SMART" id="SM00248">
    <property type="entry name" value="ANK"/>
    <property type="match status" value="2"/>
</dbReference>
<reference evidence="11 12" key="1">
    <citation type="submission" date="2021-06" db="EMBL/GenBank/DDBJ databases">
        <title>Caerostris darwini draft genome.</title>
        <authorList>
            <person name="Kono N."/>
            <person name="Arakawa K."/>
        </authorList>
    </citation>
    <scope>NUCLEOTIDE SEQUENCE [LARGE SCALE GENOMIC DNA]</scope>
</reference>
<evidence type="ECO:0000256" key="5">
    <source>
        <dbReference type="ARBA" id="ARBA00022537"/>
    </source>
</evidence>
<evidence type="ECO:0000256" key="2">
    <source>
        <dbReference type="ARBA" id="ARBA00004613"/>
    </source>
</evidence>
<dbReference type="InterPro" id="IPR036770">
    <property type="entry name" value="Ankyrin_rpt-contain_sf"/>
</dbReference>
<dbReference type="Proteomes" id="UP001054837">
    <property type="component" value="Unassembled WGS sequence"/>
</dbReference>
<organism evidence="11 12">
    <name type="scientific">Caerostris darwini</name>
    <dbReference type="NCBI Taxonomy" id="1538125"/>
    <lineage>
        <taxon>Eukaryota</taxon>
        <taxon>Metazoa</taxon>
        <taxon>Ecdysozoa</taxon>
        <taxon>Arthropoda</taxon>
        <taxon>Chelicerata</taxon>
        <taxon>Arachnida</taxon>
        <taxon>Araneae</taxon>
        <taxon>Araneomorphae</taxon>
        <taxon>Entelegynae</taxon>
        <taxon>Araneoidea</taxon>
        <taxon>Araneidae</taxon>
        <taxon>Caerostris</taxon>
    </lineage>
</organism>
<dbReference type="PANTHER" id="PTHR24192">
    <property type="entry name" value="ANKYRIN REPEAT DOMAIN 40"/>
    <property type="match status" value="1"/>
</dbReference>